<dbReference type="Pfam" id="PF06722">
    <property type="entry name" value="EryCIII-like_C"/>
    <property type="match status" value="1"/>
</dbReference>
<organism evidence="2 3">
    <name type="scientific">Nocardioides marmorisolisilvae</name>
    <dbReference type="NCBI Taxonomy" id="1542737"/>
    <lineage>
        <taxon>Bacteria</taxon>
        <taxon>Bacillati</taxon>
        <taxon>Actinomycetota</taxon>
        <taxon>Actinomycetes</taxon>
        <taxon>Propionibacteriales</taxon>
        <taxon>Nocardioidaceae</taxon>
        <taxon>Nocardioides</taxon>
    </lineage>
</organism>
<dbReference type="GO" id="GO:0008194">
    <property type="term" value="F:UDP-glycosyltransferase activity"/>
    <property type="evidence" value="ECO:0007669"/>
    <property type="project" value="InterPro"/>
</dbReference>
<dbReference type="PANTHER" id="PTHR48050:SF13">
    <property type="entry name" value="STEROL 3-BETA-GLUCOSYLTRANSFERASE UGT80A2"/>
    <property type="match status" value="1"/>
</dbReference>
<comment type="caution">
    <text evidence="2">The sequence shown here is derived from an EMBL/GenBank/DDBJ whole genome shotgun (WGS) entry which is preliminary data.</text>
</comment>
<dbReference type="OrthoDB" id="6620093at2"/>
<reference evidence="2 3" key="1">
    <citation type="submission" date="2018-11" db="EMBL/GenBank/DDBJ databases">
        <authorList>
            <person name="Li F."/>
        </authorList>
    </citation>
    <scope>NUCLEOTIDE SEQUENCE [LARGE SCALE GENOMIC DNA]</scope>
    <source>
        <strain evidence="2 3">KIS18-7</strain>
    </source>
</reference>
<feature type="domain" description="Erythromycin biosynthesis protein CIII-like C-terminal" evidence="1">
    <location>
        <begin position="212"/>
        <end position="355"/>
    </location>
</feature>
<dbReference type="SUPFAM" id="SSF53756">
    <property type="entry name" value="UDP-Glycosyltransferase/glycogen phosphorylase"/>
    <property type="match status" value="1"/>
</dbReference>
<gene>
    <name evidence="2" type="ORF">EFL95_06065</name>
</gene>
<dbReference type="Proteomes" id="UP000277094">
    <property type="component" value="Unassembled WGS sequence"/>
</dbReference>
<keyword evidence="3" id="KW-1185">Reference proteome</keyword>
<dbReference type="AlphaFoldDB" id="A0A3N0DSQ6"/>
<dbReference type="InterPro" id="IPR010610">
    <property type="entry name" value="EryCIII-like_C"/>
</dbReference>
<evidence type="ECO:0000259" key="1">
    <source>
        <dbReference type="Pfam" id="PF06722"/>
    </source>
</evidence>
<dbReference type="EMBL" id="RJSG01000002">
    <property type="protein sequence ID" value="RNL78649.1"/>
    <property type="molecule type" value="Genomic_DNA"/>
</dbReference>
<evidence type="ECO:0000313" key="3">
    <source>
        <dbReference type="Proteomes" id="UP000277094"/>
    </source>
</evidence>
<sequence length="363" mass="37691">MARIVIATWDGGGNVPPLLGIGAELERRGHAVRVIGHAGQAATVAAAGLDFVVYPTARPFTSQRNNPPWTLAAAWAGADLGRDVVAEADSFGADLVVVDCLLPGAMAALHAAGRRYVVVEHLFDGFLPKLLKGPIGGLVRLRGVRWADGLANAEARLIASVPSLDPAAGSLAPNAVHTGPVLTAAPAQPEQPTILVSLSTYAYTGIRATLQRVLDACADLPARVVVTTGPVVDPDELRLPENAEAHRWVPHAELMPQVSLVIGHGGHSTTMLALAHDLPVLVLPMHPMVDQPMVGAAVEQAGAGRRLPKKSSPARLRPVIAELLGEGPHRAAAARLGAEARALNGASNAADRIEALVPNGVRP</sequence>
<dbReference type="Gene3D" id="3.40.50.2000">
    <property type="entry name" value="Glycogen Phosphorylase B"/>
    <property type="match status" value="2"/>
</dbReference>
<dbReference type="GO" id="GO:0017000">
    <property type="term" value="P:antibiotic biosynthetic process"/>
    <property type="evidence" value="ECO:0007669"/>
    <property type="project" value="UniProtKB-ARBA"/>
</dbReference>
<dbReference type="RefSeq" id="WP_123233150.1">
    <property type="nucleotide sequence ID" value="NZ_RJSG01000002.1"/>
</dbReference>
<accession>A0A3N0DSQ6</accession>
<protein>
    <submittedName>
        <fullName evidence="2">Glycosyltransferase</fullName>
    </submittedName>
</protein>
<dbReference type="PANTHER" id="PTHR48050">
    <property type="entry name" value="STEROL 3-BETA-GLUCOSYLTRANSFERASE"/>
    <property type="match status" value="1"/>
</dbReference>
<dbReference type="GO" id="GO:0016758">
    <property type="term" value="F:hexosyltransferase activity"/>
    <property type="evidence" value="ECO:0007669"/>
    <property type="project" value="UniProtKB-ARBA"/>
</dbReference>
<evidence type="ECO:0000313" key="2">
    <source>
        <dbReference type="EMBL" id="RNL78649.1"/>
    </source>
</evidence>
<name>A0A3N0DSQ6_9ACTN</name>
<dbReference type="CDD" id="cd03784">
    <property type="entry name" value="GT1_Gtf-like"/>
    <property type="match status" value="1"/>
</dbReference>
<keyword evidence="2" id="KW-0808">Transferase</keyword>
<dbReference type="InterPro" id="IPR050426">
    <property type="entry name" value="Glycosyltransferase_28"/>
</dbReference>
<proteinExistence type="predicted"/>
<dbReference type="InterPro" id="IPR002213">
    <property type="entry name" value="UDP_glucos_trans"/>
</dbReference>